<keyword evidence="1" id="KW-1133">Transmembrane helix</keyword>
<comment type="caution">
    <text evidence="2">The sequence shown here is derived from an EMBL/GenBank/DDBJ whole genome shotgun (WGS) entry which is preliminary data.</text>
</comment>
<reference evidence="2" key="1">
    <citation type="submission" date="2018-05" db="EMBL/GenBank/DDBJ databases">
        <authorList>
            <person name="Lanie J.A."/>
            <person name="Ng W.-L."/>
            <person name="Kazmierczak K.M."/>
            <person name="Andrzejewski T.M."/>
            <person name="Davidsen T.M."/>
            <person name="Wayne K.J."/>
            <person name="Tettelin H."/>
            <person name="Glass J.I."/>
            <person name="Rusch D."/>
            <person name="Podicherti R."/>
            <person name="Tsui H.-C.T."/>
            <person name="Winkler M.E."/>
        </authorList>
    </citation>
    <scope>NUCLEOTIDE SEQUENCE</scope>
    <source>
        <strain evidence="2">ZC4RG45</strain>
    </source>
</reference>
<dbReference type="EMBL" id="QGUI01000464">
    <property type="protein sequence ID" value="PZM95572.1"/>
    <property type="molecule type" value="Genomic_DNA"/>
</dbReference>
<dbReference type="AlphaFoldDB" id="A0A2W4J8T2"/>
<name>A0A2W4J8T2_9PSEU</name>
<sequence length="191" mass="20869">MARMVSDLVWQQLDPNAGRLAARTVRRLRLAGAAAVALAVAAGVLWLSGLVVPRVSWSDSLGWGSSASPDQVSHEVVVENKGWTPVEVLGMGRSGAGLELLEVRGTFPTTLEAGQIMRVEVVYRVTDCAAVTADPWPVPVRVQRPWGVHTSYVQLPHQTSWDAPGAYSYTGRDPYAVEWQRWLADRACAHR</sequence>
<evidence type="ECO:0000313" key="2">
    <source>
        <dbReference type="EMBL" id="PZM95572.1"/>
    </source>
</evidence>
<evidence type="ECO:0000256" key="1">
    <source>
        <dbReference type="SAM" id="Phobius"/>
    </source>
</evidence>
<feature type="transmembrane region" description="Helical" evidence="1">
    <location>
        <begin position="30"/>
        <end position="52"/>
    </location>
</feature>
<keyword evidence="1" id="KW-0472">Membrane</keyword>
<protein>
    <submittedName>
        <fullName evidence="2">Uncharacterized protein</fullName>
    </submittedName>
</protein>
<organism evidence="2">
    <name type="scientific">Thermocrispum agreste</name>
    <dbReference type="NCBI Taxonomy" id="37925"/>
    <lineage>
        <taxon>Bacteria</taxon>
        <taxon>Bacillati</taxon>
        <taxon>Actinomycetota</taxon>
        <taxon>Actinomycetes</taxon>
        <taxon>Pseudonocardiales</taxon>
        <taxon>Pseudonocardiaceae</taxon>
        <taxon>Thermocrispum</taxon>
    </lineage>
</organism>
<accession>A0A2W4J8T2</accession>
<proteinExistence type="predicted"/>
<gene>
    <name evidence="2" type="ORF">DIU77_12170</name>
</gene>
<keyword evidence="1" id="KW-0812">Transmembrane</keyword>